<dbReference type="Proteomes" id="UP000028681">
    <property type="component" value="Chromosome"/>
</dbReference>
<dbReference type="HOGENOM" id="CLU_2478998_0_0_6"/>
<keyword evidence="1" id="KW-0812">Transmembrane</keyword>
<evidence type="ECO:0000256" key="1">
    <source>
        <dbReference type="SAM" id="Phobius"/>
    </source>
</evidence>
<proteinExistence type="predicted"/>
<evidence type="ECO:0000313" key="2">
    <source>
        <dbReference type="EMBL" id="AIJ06633.1"/>
    </source>
</evidence>
<sequence>MNLRTLTRRRARRYSLAVALLTFEGQVLLFDALAKPQNAALNGSPLETVSMLGFFFAWTTGLGTTAALLTAAACLLLLPATAYLLCRRWLWRAR</sequence>
<dbReference type="EMBL" id="CP006664">
    <property type="protein sequence ID" value="AIJ06633.1"/>
    <property type="molecule type" value="Genomic_DNA"/>
</dbReference>
<evidence type="ECO:0000313" key="3">
    <source>
        <dbReference type="Proteomes" id="UP000028681"/>
    </source>
</evidence>
<keyword evidence="1" id="KW-0472">Membrane</keyword>
<organism evidence="2 3">
    <name type="scientific">Edwardsiella anguillarum ET080813</name>
    <dbReference type="NCBI Taxonomy" id="667120"/>
    <lineage>
        <taxon>Bacteria</taxon>
        <taxon>Pseudomonadati</taxon>
        <taxon>Pseudomonadota</taxon>
        <taxon>Gammaproteobacteria</taxon>
        <taxon>Enterobacterales</taxon>
        <taxon>Hafniaceae</taxon>
        <taxon>Edwardsiella</taxon>
    </lineage>
</organism>
<dbReference type="KEGG" id="ete:ETEE_0148"/>
<accession>A0A076LJ91</accession>
<keyword evidence="1" id="KW-1133">Transmembrane helix</keyword>
<gene>
    <name evidence="2" type="ORF">ETEE_0148</name>
</gene>
<dbReference type="AlphaFoldDB" id="A0A076LJ91"/>
<dbReference type="RefSeq" id="WP_034162456.1">
    <property type="nucleotide sequence ID" value="NZ_CP006664.1"/>
</dbReference>
<name>A0A076LJ91_9GAMM</name>
<reference evidence="2 3" key="1">
    <citation type="journal article" date="2012" name="PLoS ONE">
        <title>Edwardsiella comparative phylogenomics reveal the new intra/inter-species taxonomic relationships, virulence evolution and niche adaptation mechanisms.</title>
        <authorList>
            <person name="Yang M."/>
            <person name="Lv Y."/>
            <person name="Xiao J."/>
            <person name="Wu H."/>
            <person name="Zheng H."/>
            <person name="Liu Q."/>
            <person name="Zhang Y."/>
            <person name="Wang Q."/>
        </authorList>
    </citation>
    <scope>NUCLEOTIDE SEQUENCE [LARGE SCALE GENOMIC DNA]</scope>
    <source>
        <strain evidence="3">080813</strain>
    </source>
</reference>
<protein>
    <submittedName>
        <fullName evidence="2">Uncharacterized protein</fullName>
    </submittedName>
</protein>
<feature type="transmembrane region" description="Helical" evidence="1">
    <location>
        <begin position="53"/>
        <end position="86"/>
    </location>
</feature>
<dbReference type="GeneID" id="33937971"/>